<dbReference type="PANTHER" id="PTHR41237">
    <property type="entry name" value="37S RIBOSOMAL PROTEIN MRP21, MITOCHONDRIAL"/>
    <property type="match status" value="1"/>
</dbReference>
<evidence type="ECO:0008006" key="7">
    <source>
        <dbReference type="Google" id="ProtNLM"/>
    </source>
</evidence>
<accession>A0A553IFU3</accession>
<dbReference type="OrthoDB" id="2501249at2759"/>
<gene>
    <name evidence="5" type="ORF">FHL15_000400</name>
</gene>
<evidence type="ECO:0000313" key="5">
    <source>
        <dbReference type="EMBL" id="TRX99058.1"/>
    </source>
</evidence>
<dbReference type="Pfam" id="PF01165">
    <property type="entry name" value="Ribosomal_S21"/>
    <property type="match status" value="1"/>
</dbReference>
<feature type="compositionally biased region" description="Polar residues" evidence="4">
    <location>
        <begin position="83"/>
        <end position="101"/>
    </location>
</feature>
<keyword evidence="3" id="KW-0687">Ribonucleoprotein</keyword>
<comment type="similarity">
    <text evidence="1">Belongs to the bacterial ribosomal protein bS21 family.</text>
</comment>
<feature type="region of interest" description="Disordered" evidence="4">
    <location>
        <begin position="59"/>
        <end position="127"/>
    </location>
</feature>
<reference evidence="6" key="1">
    <citation type="submission" date="2019-06" db="EMBL/GenBank/DDBJ databases">
        <title>Draft genome sequence of the griseofulvin-producing fungus Xylaria cubensis strain G536.</title>
        <authorList>
            <person name="Mead M.E."/>
            <person name="Raja H.A."/>
            <person name="Steenwyk J.L."/>
            <person name="Knowles S.L."/>
            <person name="Oberlies N.H."/>
            <person name="Rokas A."/>
        </authorList>
    </citation>
    <scope>NUCLEOTIDE SEQUENCE [LARGE SCALE GENOMIC DNA]</scope>
    <source>
        <strain evidence="6">G536</strain>
    </source>
</reference>
<evidence type="ECO:0000256" key="1">
    <source>
        <dbReference type="ARBA" id="ARBA00006640"/>
    </source>
</evidence>
<proteinExistence type="inferred from homology"/>
<dbReference type="GO" id="GO:0003735">
    <property type="term" value="F:structural constituent of ribosome"/>
    <property type="evidence" value="ECO:0007669"/>
    <property type="project" value="InterPro"/>
</dbReference>
<protein>
    <recommendedName>
        <fullName evidence="7">Ribosomal protein S21</fullName>
    </recommendedName>
</protein>
<dbReference type="InterPro" id="IPR001911">
    <property type="entry name" value="Ribosomal_bS21"/>
</dbReference>
<dbReference type="GO" id="GO:0070124">
    <property type="term" value="P:mitochondrial translational initiation"/>
    <property type="evidence" value="ECO:0007669"/>
    <property type="project" value="TreeGrafter"/>
</dbReference>
<keyword evidence="6" id="KW-1185">Reference proteome</keyword>
<dbReference type="InterPro" id="IPR052837">
    <property type="entry name" value="Mitoribosomal_bS21"/>
</dbReference>
<evidence type="ECO:0000313" key="6">
    <source>
        <dbReference type="Proteomes" id="UP000319160"/>
    </source>
</evidence>
<dbReference type="AlphaFoldDB" id="A0A553IFU3"/>
<dbReference type="STRING" id="2512241.A0A553IFU3"/>
<dbReference type="EMBL" id="VFLP01000001">
    <property type="protein sequence ID" value="TRX99058.1"/>
    <property type="molecule type" value="Genomic_DNA"/>
</dbReference>
<keyword evidence="2" id="KW-0689">Ribosomal protein</keyword>
<name>A0A553IFU3_9PEZI</name>
<dbReference type="Proteomes" id="UP000319160">
    <property type="component" value="Unassembled WGS sequence"/>
</dbReference>
<evidence type="ECO:0000256" key="4">
    <source>
        <dbReference type="SAM" id="MobiDB-lite"/>
    </source>
</evidence>
<sequence>MVPLERTRVVSPVQKMAELSRVAQAAMRSTTLLRATPIRSQPCRSLILAGSISGRNYMSTTSSLRSSQEHARPSPSSATSPAKTQQKSYASNWATPRTTENIAEIETRKSNKSPYDLPFGVQKGENDDQEPVEFASDLLLDLADIKFKKSGRGEVPTAPQAYLRMVPRTGRTVFVKNNVDVARSFKMLAVQVAQNGLRRDFQMQRFHERPGKKRKRLSSERWRKRFQKGFKATISRVRELTAQGW</sequence>
<comment type="caution">
    <text evidence="5">The sequence shown here is derived from an EMBL/GenBank/DDBJ whole genome shotgun (WGS) entry which is preliminary data.</text>
</comment>
<organism evidence="5 6">
    <name type="scientific">Xylaria flabelliformis</name>
    <dbReference type="NCBI Taxonomy" id="2512241"/>
    <lineage>
        <taxon>Eukaryota</taxon>
        <taxon>Fungi</taxon>
        <taxon>Dikarya</taxon>
        <taxon>Ascomycota</taxon>
        <taxon>Pezizomycotina</taxon>
        <taxon>Sordariomycetes</taxon>
        <taxon>Xylariomycetidae</taxon>
        <taxon>Xylariales</taxon>
        <taxon>Xylariaceae</taxon>
        <taxon>Xylaria</taxon>
    </lineage>
</organism>
<evidence type="ECO:0000256" key="3">
    <source>
        <dbReference type="ARBA" id="ARBA00023274"/>
    </source>
</evidence>
<dbReference type="PANTHER" id="PTHR41237:SF1">
    <property type="entry name" value="SMALL RIBOSOMAL SUBUNIT PROTEIN BS21M"/>
    <property type="match status" value="1"/>
</dbReference>
<feature type="compositionally biased region" description="Low complexity" evidence="4">
    <location>
        <begin position="73"/>
        <end position="82"/>
    </location>
</feature>
<evidence type="ECO:0000256" key="2">
    <source>
        <dbReference type="ARBA" id="ARBA00022980"/>
    </source>
</evidence>
<dbReference type="GO" id="GO:0005763">
    <property type="term" value="C:mitochondrial small ribosomal subunit"/>
    <property type="evidence" value="ECO:0007669"/>
    <property type="project" value="TreeGrafter"/>
</dbReference>